<accession>A0AAV1H8F4</accession>
<protein>
    <recommendedName>
        <fullName evidence="4">Chemokine</fullName>
    </recommendedName>
</protein>
<reference evidence="2" key="1">
    <citation type="submission" date="2023-08" db="EMBL/GenBank/DDBJ databases">
        <authorList>
            <person name="Alioto T."/>
            <person name="Alioto T."/>
            <person name="Gomez Garrido J."/>
        </authorList>
    </citation>
    <scope>NUCLEOTIDE SEQUENCE</scope>
</reference>
<evidence type="ECO:0000313" key="2">
    <source>
        <dbReference type="EMBL" id="CAJ1081716.1"/>
    </source>
</evidence>
<dbReference type="EMBL" id="OY660883">
    <property type="protein sequence ID" value="CAJ1081716.1"/>
    <property type="molecule type" value="Genomic_DNA"/>
</dbReference>
<evidence type="ECO:0008006" key="4">
    <source>
        <dbReference type="Google" id="ProtNLM"/>
    </source>
</evidence>
<proteinExistence type="predicted"/>
<dbReference type="AlphaFoldDB" id="A0AAV1H8F4"/>
<name>A0AAV1H8F4_XYRNO</name>
<keyword evidence="3" id="KW-1185">Reference proteome</keyword>
<dbReference type="Proteomes" id="UP001178508">
    <property type="component" value="Chromosome 20"/>
</dbReference>
<gene>
    <name evidence="2" type="ORF">XNOV1_A009623</name>
</gene>
<organism evidence="2 3">
    <name type="scientific">Xyrichtys novacula</name>
    <name type="common">Pearly razorfish</name>
    <name type="synonym">Hemipteronotus novacula</name>
    <dbReference type="NCBI Taxonomy" id="13765"/>
    <lineage>
        <taxon>Eukaryota</taxon>
        <taxon>Metazoa</taxon>
        <taxon>Chordata</taxon>
        <taxon>Craniata</taxon>
        <taxon>Vertebrata</taxon>
        <taxon>Euteleostomi</taxon>
        <taxon>Actinopterygii</taxon>
        <taxon>Neopterygii</taxon>
        <taxon>Teleostei</taxon>
        <taxon>Neoteleostei</taxon>
        <taxon>Acanthomorphata</taxon>
        <taxon>Eupercaria</taxon>
        <taxon>Labriformes</taxon>
        <taxon>Labridae</taxon>
        <taxon>Xyrichtys</taxon>
    </lineage>
</organism>
<keyword evidence="1" id="KW-0732">Signal</keyword>
<evidence type="ECO:0000313" key="3">
    <source>
        <dbReference type="Proteomes" id="UP001178508"/>
    </source>
</evidence>
<feature type="chain" id="PRO_5043404525" description="Chemokine" evidence="1">
    <location>
        <begin position="23"/>
        <end position="87"/>
    </location>
</feature>
<sequence>MSLKILSITVLLFMGSLRSTAAGKYAPMGDMVGESCCYVAQPYVGEPIVECIKQRPTRVKVESGDWYCITSDSPWMKQQIQKGKVSC</sequence>
<evidence type="ECO:0000256" key="1">
    <source>
        <dbReference type="SAM" id="SignalP"/>
    </source>
</evidence>
<feature type="signal peptide" evidence="1">
    <location>
        <begin position="1"/>
        <end position="22"/>
    </location>
</feature>